<dbReference type="EMBL" id="PJND01000007">
    <property type="protein sequence ID" value="PKW29668.1"/>
    <property type="molecule type" value="Genomic_DNA"/>
</dbReference>
<evidence type="ECO:0000256" key="5">
    <source>
        <dbReference type="ARBA" id="ARBA00022984"/>
    </source>
</evidence>
<dbReference type="GO" id="GO:0071555">
    <property type="term" value="P:cell wall organization"/>
    <property type="evidence" value="ECO:0007669"/>
    <property type="project" value="UniProtKB-UniRule"/>
</dbReference>
<evidence type="ECO:0000313" key="10">
    <source>
        <dbReference type="EMBL" id="RLJ34831.1"/>
    </source>
</evidence>
<dbReference type="EMBL" id="RCCB01000010">
    <property type="protein sequence ID" value="RLJ34831.1"/>
    <property type="molecule type" value="Genomic_DNA"/>
</dbReference>
<dbReference type="GO" id="GO:0009252">
    <property type="term" value="P:peptidoglycan biosynthetic process"/>
    <property type="evidence" value="ECO:0007669"/>
    <property type="project" value="UniProtKB-UniPathway"/>
</dbReference>
<dbReference type="UniPathway" id="UPA00219"/>
<reference evidence="9 11" key="1">
    <citation type="submission" date="2017-12" db="EMBL/GenBank/DDBJ databases">
        <title>Genomic Encyclopedia of Type Strains, Phase III (KMG-III): the genomes of soil and plant-associated and newly described type strains.</title>
        <authorList>
            <person name="Whitman W."/>
        </authorList>
    </citation>
    <scope>NUCLEOTIDE SEQUENCE [LARGE SCALE GENOMIC DNA]</scope>
    <source>
        <strain evidence="9 11">IP-10</strain>
    </source>
</reference>
<evidence type="ECO:0000256" key="3">
    <source>
        <dbReference type="ARBA" id="ARBA00022679"/>
    </source>
</evidence>
<keyword evidence="6 7" id="KW-0961">Cell wall biogenesis/degradation</keyword>
<feature type="domain" description="L,D-TPase catalytic" evidence="8">
    <location>
        <begin position="28"/>
        <end position="164"/>
    </location>
</feature>
<evidence type="ECO:0000313" key="12">
    <source>
        <dbReference type="Proteomes" id="UP000275027"/>
    </source>
</evidence>
<organism evidence="10 12">
    <name type="scientific">Flavobacterium lindanitolerans</name>
    <dbReference type="NCBI Taxonomy" id="428988"/>
    <lineage>
        <taxon>Bacteria</taxon>
        <taxon>Pseudomonadati</taxon>
        <taxon>Bacteroidota</taxon>
        <taxon>Flavobacteriia</taxon>
        <taxon>Flavobacteriales</taxon>
        <taxon>Flavobacteriaceae</taxon>
        <taxon>Flavobacterium</taxon>
    </lineage>
</organism>
<dbReference type="InterPro" id="IPR038063">
    <property type="entry name" value="Transpep_catalytic_dom"/>
</dbReference>
<evidence type="ECO:0000256" key="7">
    <source>
        <dbReference type="PROSITE-ProRule" id="PRU01373"/>
    </source>
</evidence>
<keyword evidence="11" id="KW-1185">Reference proteome</keyword>
<evidence type="ECO:0000256" key="1">
    <source>
        <dbReference type="ARBA" id="ARBA00004752"/>
    </source>
</evidence>
<comment type="pathway">
    <text evidence="1 7">Cell wall biogenesis; peptidoglycan biosynthesis.</text>
</comment>
<feature type="active site" description="Proton donor/acceptor" evidence="7">
    <location>
        <position position="118"/>
    </location>
</feature>
<evidence type="ECO:0000313" key="11">
    <source>
        <dbReference type="Proteomes" id="UP000233767"/>
    </source>
</evidence>
<protein>
    <submittedName>
        <fullName evidence="10">L,D-transpeptidase-like protein</fullName>
    </submittedName>
</protein>
<dbReference type="GO" id="GO:0016740">
    <property type="term" value="F:transferase activity"/>
    <property type="evidence" value="ECO:0007669"/>
    <property type="project" value="UniProtKB-KW"/>
</dbReference>
<dbReference type="Pfam" id="PF03734">
    <property type="entry name" value="YkuD"/>
    <property type="match status" value="1"/>
</dbReference>
<gene>
    <name evidence="9" type="ORF">B0G92_1312</name>
    <name evidence="10" type="ORF">CLV50_0192</name>
</gene>
<dbReference type="Proteomes" id="UP000233767">
    <property type="component" value="Unassembled WGS sequence"/>
</dbReference>
<evidence type="ECO:0000256" key="4">
    <source>
        <dbReference type="ARBA" id="ARBA00022960"/>
    </source>
</evidence>
<dbReference type="SUPFAM" id="SSF141523">
    <property type="entry name" value="L,D-transpeptidase catalytic domain-like"/>
    <property type="match status" value="1"/>
</dbReference>
<sequence length="165" mass="18612">MLLLIIPISILLYYFYRGEKLPKDKIIDRIEVYKSKRKMNVYSGGILLKTYKIALGKNPVGHKEIEGDCKTPEGTYTIDGKNPESAFHKNLGVSYPNEKDLEDAAALGKSAGGDIKIHGLRNGRGYRSKFHRWKDWTAGCIAVTDYEIDELYEAVKVGAEIEIFP</sequence>
<name>A0A497UUM8_9FLAO</name>
<dbReference type="Proteomes" id="UP000275027">
    <property type="component" value="Unassembled WGS sequence"/>
</dbReference>
<dbReference type="PROSITE" id="PS52029">
    <property type="entry name" value="LD_TPASE"/>
    <property type="match status" value="1"/>
</dbReference>
<evidence type="ECO:0000259" key="8">
    <source>
        <dbReference type="PROSITE" id="PS52029"/>
    </source>
</evidence>
<dbReference type="RefSeq" id="WP_101471493.1">
    <property type="nucleotide sequence ID" value="NZ_PJND01000007.1"/>
</dbReference>
<dbReference type="GO" id="GO:0008360">
    <property type="term" value="P:regulation of cell shape"/>
    <property type="evidence" value="ECO:0007669"/>
    <property type="project" value="UniProtKB-UniRule"/>
</dbReference>
<proteinExistence type="inferred from homology"/>
<dbReference type="AlphaFoldDB" id="A0A497UUM8"/>
<dbReference type="GO" id="GO:0004180">
    <property type="term" value="F:carboxypeptidase activity"/>
    <property type="evidence" value="ECO:0007669"/>
    <property type="project" value="UniProtKB-ARBA"/>
</dbReference>
<dbReference type="Gene3D" id="2.40.440.10">
    <property type="entry name" value="L,D-transpeptidase catalytic domain-like"/>
    <property type="match status" value="1"/>
</dbReference>
<comment type="caution">
    <text evidence="10">The sequence shown here is derived from an EMBL/GenBank/DDBJ whole genome shotgun (WGS) entry which is preliminary data.</text>
</comment>
<dbReference type="CDD" id="cd16913">
    <property type="entry name" value="YkuD_like"/>
    <property type="match status" value="1"/>
</dbReference>
<feature type="active site" description="Nucleophile" evidence="7">
    <location>
        <position position="140"/>
    </location>
</feature>
<reference evidence="10 12" key="2">
    <citation type="submission" date="2018-10" db="EMBL/GenBank/DDBJ databases">
        <title>Genomic Encyclopedia of Archaeal and Bacterial Type Strains, Phase II (KMG-II): from individual species to whole genera.</title>
        <authorList>
            <person name="Goeker M."/>
        </authorList>
    </citation>
    <scope>NUCLEOTIDE SEQUENCE [LARGE SCALE GENOMIC DNA]</scope>
    <source>
        <strain evidence="10 12">DSM 21886</strain>
    </source>
</reference>
<keyword evidence="4 7" id="KW-0133">Cell shape</keyword>
<evidence type="ECO:0000256" key="2">
    <source>
        <dbReference type="ARBA" id="ARBA00005992"/>
    </source>
</evidence>
<keyword evidence="5 7" id="KW-0573">Peptidoglycan synthesis</keyword>
<accession>A0A497UUM8</accession>
<keyword evidence="3" id="KW-0808">Transferase</keyword>
<dbReference type="InterPro" id="IPR005490">
    <property type="entry name" value="LD_TPept_cat_dom"/>
</dbReference>
<comment type="similarity">
    <text evidence="2">Belongs to the YkuD family.</text>
</comment>
<evidence type="ECO:0000313" key="9">
    <source>
        <dbReference type="EMBL" id="PKW29668.1"/>
    </source>
</evidence>
<dbReference type="PANTHER" id="PTHR36699">
    <property type="entry name" value="LD-TRANSPEPTIDASE"/>
    <property type="match status" value="1"/>
</dbReference>
<dbReference type="PANTHER" id="PTHR36699:SF1">
    <property type="entry name" value="L,D-TRANSPEPTIDASE YAFK-RELATED"/>
    <property type="match status" value="1"/>
</dbReference>
<evidence type="ECO:0000256" key="6">
    <source>
        <dbReference type="ARBA" id="ARBA00023316"/>
    </source>
</evidence>